<dbReference type="Proteomes" id="UP001501371">
    <property type="component" value="Unassembled WGS sequence"/>
</dbReference>
<proteinExistence type="predicted"/>
<evidence type="ECO:0008006" key="3">
    <source>
        <dbReference type="Google" id="ProtNLM"/>
    </source>
</evidence>
<evidence type="ECO:0000313" key="1">
    <source>
        <dbReference type="EMBL" id="GAA1165184.1"/>
    </source>
</evidence>
<evidence type="ECO:0000313" key="2">
    <source>
        <dbReference type="Proteomes" id="UP001501371"/>
    </source>
</evidence>
<sequence>MLYAVRSATALNRLLDTLPVFSGDDRIRPVFTLVPGSDFGTDALAALDEAGARTIPWSTAVRTEHALVVAASPNGPLRELRGPLVLLPHGAGFNKRLPDASDDDSASGLHPRQLLRDGEPLAALHALAHPGQLTRLARESRAVAARARVVGDPTLDRMLASRGLRERYRDALRTGGRRLVAVVSTWGPESLMVRRPGLPARLTAELPYDAYQVALVVHPNVHSELGAFELRRRLRPALDAGLLLPRPYEEWAAVLTAADCVLTDHGSAALYAAALDRPLMGCYEGGTELVPASPMAGLLAHVPRLTADASLDRQVDAAVAAYRPGDTRAVADAAFAERDRALERLRAHCYRLLGLEPPAGAVTARPPPPPRVTGERPTALAALTEVRGTTVSVARYPLSRGPHGGHTVAEYGLSSVNETRAAGLLVRRARPATGPEPHAGDAFWTAGGWTTYALEEYPGCRTAAAVLTHDHGVLRRAGHGEALSVRLAAHASPEPWVRPDPAAVLSCVHAWLEANESPALPVSLDCLVGGRRTTVLLAYATETETHAEL</sequence>
<reference evidence="1 2" key="1">
    <citation type="journal article" date="2019" name="Int. J. Syst. Evol. Microbiol.">
        <title>The Global Catalogue of Microorganisms (GCM) 10K type strain sequencing project: providing services to taxonomists for standard genome sequencing and annotation.</title>
        <authorList>
            <consortium name="The Broad Institute Genomics Platform"/>
            <consortium name="The Broad Institute Genome Sequencing Center for Infectious Disease"/>
            <person name="Wu L."/>
            <person name="Ma J."/>
        </authorList>
    </citation>
    <scope>NUCLEOTIDE SEQUENCE [LARGE SCALE GENOMIC DNA]</scope>
    <source>
        <strain evidence="1 2">JCM 12696</strain>
    </source>
</reference>
<dbReference type="EMBL" id="BAAAKV010000016">
    <property type="protein sequence ID" value="GAA1165184.1"/>
    <property type="molecule type" value="Genomic_DNA"/>
</dbReference>
<keyword evidence="2" id="KW-1185">Reference proteome</keyword>
<dbReference type="SUPFAM" id="SSF53756">
    <property type="entry name" value="UDP-Glycosyltransferase/glycogen phosphorylase"/>
    <property type="match status" value="1"/>
</dbReference>
<organism evidence="1 2">
    <name type="scientific">Streptomyces hebeiensis</name>
    <dbReference type="NCBI Taxonomy" id="229486"/>
    <lineage>
        <taxon>Bacteria</taxon>
        <taxon>Bacillati</taxon>
        <taxon>Actinomycetota</taxon>
        <taxon>Actinomycetes</taxon>
        <taxon>Kitasatosporales</taxon>
        <taxon>Streptomycetaceae</taxon>
        <taxon>Streptomyces</taxon>
    </lineage>
</organism>
<comment type="caution">
    <text evidence="1">The sequence shown here is derived from an EMBL/GenBank/DDBJ whole genome shotgun (WGS) entry which is preliminary data.</text>
</comment>
<accession>A0ABN1UU10</accession>
<protein>
    <recommendedName>
        <fullName evidence="3">Translation initiation factor 2</fullName>
    </recommendedName>
</protein>
<gene>
    <name evidence="1" type="ORF">GCM10009654_22610</name>
</gene>
<dbReference type="RefSeq" id="WP_344273949.1">
    <property type="nucleotide sequence ID" value="NZ_BAAAKV010000016.1"/>
</dbReference>
<name>A0ABN1UU10_9ACTN</name>